<organism evidence="2 3">
    <name type="scientific">Genlisea aurea</name>
    <dbReference type="NCBI Taxonomy" id="192259"/>
    <lineage>
        <taxon>Eukaryota</taxon>
        <taxon>Viridiplantae</taxon>
        <taxon>Streptophyta</taxon>
        <taxon>Embryophyta</taxon>
        <taxon>Tracheophyta</taxon>
        <taxon>Spermatophyta</taxon>
        <taxon>Magnoliopsida</taxon>
        <taxon>eudicotyledons</taxon>
        <taxon>Gunneridae</taxon>
        <taxon>Pentapetalae</taxon>
        <taxon>asterids</taxon>
        <taxon>lamiids</taxon>
        <taxon>Lamiales</taxon>
        <taxon>Lentibulariaceae</taxon>
        <taxon>Genlisea</taxon>
    </lineage>
</organism>
<dbReference type="PANTHER" id="PTHR28535">
    <property type="entry name" value="ZINC FINGER GRF-TYPE CONTAINING 1"/>
    <property type="match status" value="1"/>
</dbReference>
<evidence type="ECO:0000259" key="1">
    <source>
        <dbReference type="Pfam" id="PF10382"/>
    </source>
</evidence>
<proteinExistence type="predicted"/>
<feature type="non-terminal residue" evidence="2">
    <location>
        <position position="178"/>
    </location>
</feature>
<dbReference type="GO" id="GO:0005634">
    <property type="term" value="C:nucleus"/>
    <property type="evidence" value="ECO:0007669"/>
    <property type="project" value="TreeGrafter"/>
</dbReference>
<sequence length="178" mass="20670">MADAKRWSVTYTKHVRQKRKVYQDGFLEFQSSHRKVMLYDDSDKLLVTRFVKKDDVIKCGEELAFEGYLVDIAEPCGGDIKPDHLCFISRALFLDKCGFIFEEWQVLYTYNITQKAKKFHDGFLKLVFHGSEGRQVMLYDANRMHLNSRFLKKDEIVSAGKSLAFDGHLVEIVESDAD</sequence>
<dbReference type="EMBL" id="AUSU01001441">
    <property type="protein sequence ID" value="EPS71014.1"/>
    <property type="molecule type" value="Genomic_DNA"/>
</dbReference>
<gene>
    <name evidence="2" type="ORF">M569_03743</name>
</gene>
<accession>S8CUH0</accession>
<dbReference type="Pfam" id="PF10382">
    <property type="entry name" value="ZGRF1-like_N"/>
    <property type="match status" value="2"/>
</dbReference>
<dbReference type="OrthoDB" id="6513042at2759"/>
<dbReference type="Proteomes" id="UP000015453">
    <property type="component" value="Unassembled WGS sequence"/>
</dbReference>
<dbReference type="PANTHER" id="PTHR28535:SF1">
    <property type="entry name" value="PROTEIN ZGRF1"/>
    <property type="match status" value="1"/>
</dbReference>
<name>S8CUH0_9LAMI</name>
<protein>
    <recommendedName>
        <fullName evidence="1">5'-3' DNA helicase ZGRF1-like N-terminal domain-containing protein</fullName>
    </recommendedName>
</protein>
<evidence type="ECO:0000313" key="2">
    <source>
        <dbReference type="EMBL" id="EPS71014.1"/>
    </source>
</evidence>
<dbReference type="GO" id="GO:0035861">
    <property type="term" value="C:site of double-strand break"/>
    <property type="evidence" value="ECO:0007669"/>
    <property type="project" value="TreeGrafter"/>
</dbReference>
<reference evidence="2 3" key="1">
    <citation type="journal article" date="2013" name="BMC Genomics">
        <title>The miniature genome of a carnivorous plant Genlisea aurea contains a low number of genes and short non-coding sequences.</title>
        <authorList>
            <person name="Leushkin E.V."/>
            <person name="Sutormin R.A."/>
            <person name="Nabieva E.R."/>
            <person name="Penin A.A."/>
            <person name="Kondrashov A.S."/>
            <person name="Logacheva M.D."/>
        </authorList>
    </citation>
    <scope>NUCLEOTIDE SEQUENCE [LARGE SCALE GENOMIC DNA]</scope>
</reference>
<dbReference type="AlphaFoldDB" id="S8CUH0"/>
<dbReference type="InterPro" id="IPR018838">
    <property type="entry name" value="ZGRF1-like_N"/>
</dbReference>
<keyword evidence="3" id="KW-1185">Reference proteome</keyword>
<feature type="domain" description="5'-3' DNA helicase ZGRF1-like N-terminal" evidence="1">
    <location>
        <begin position="5"/>
        <end position="74"/>
    </location>
</feature>
<dbReference type="InterPro" id="IPR052800">
    <property type="entry name" value="DNA_Repair_Helicase_ZGRF1"/>
</dbReference>
<feature type="domain" description="5'-3' DNA helicase ZGRF1-like N-terminal" evidence="1">
    <location>
        <begin position="102"/>
        <end position="175"/>
    </location>
</feature>
<dbReference type="GO" id="GO:0006302">
    <property type="term" value="P:double-strand break repair"/>
    <property type="evidence" value="ECO:0007669"/>
    <property type="project" value="TreeGrafter"/>
</dbReference>
<comment type="caution">
    <text evidence="2">The sequence shown here is derived from an EMBL/GenBank/DDBJ whole genome shotgun (WGS) entry which is preliminary data.</text>
</comment>
<evidence type="ECO:0000313" key="3">
    <source>
        <dbReference type="Proteomes" id="UP000015453"/>
    </source>
</evidence>